<dbReference type="AlphaFoldDB" id="A0A6A4H7L8"/>
<reference evidence="1" key="1">
    <citation type="journal article" date="2019" name="Environ. Microbiol.">
        <title>Fungal ecological strategies reflected in gene transcription - a case study of two litter decomposers.</title>
        <authorList>
            <person name="Barbi F."/>
            <person name="Kohler A."/>
            <person name="Barry K."/>
            <person name="Baskaran P."/>
            <person name="Daum C."/>
            <person name="Fauchery L."/>
            <person name="Ihrmark K."/>
            <person name="Kuo A."/>
            <person name="LaButti K."/>
            <person name="Lipzen A."/>
            <person name="Morin E."/>
            <person name="Grigoriev I.V."/>
            <person name="Henrissat B."/>
            <person name="Lindahl B."/>
            <person name="Martin F."/>
        </authorList>
    </citation>
    <scope>NUCLEOTIDE SEQUENCE</scope>
    <source>
        <strain evidence="1">JB14</strain>
    </source>
</reference>
<keyword evidence="2" id="KW-1185">Reference proteome</keyword>
<sequence length="96" mass="10226">MWVSSALFICHHPHGTAGISQHRPSTGVTLPFPKDRVRLLVPLPPGITYFRSDSMELDGIGVRERNGMGNMGGNDMDVLAWCAGSVNVLFGSSGGS</sequence>
<organism evidence="1 2">
    <name type="scientific">Gymnopus androsaceus JB14</name>
    <dbReference type="NCBI Taxonomy" id="1447944"/>
    <lineage>
        <taxon>Eukaryota</taxon>
        <taxon>Fungi</taxon>
        <taxon>Dikarya</taxon>
        <taxon>Basidiomycota</taxon>
        <taxon>Agaricomycotina</taxon>
        <taxon>Agaricomycetes</taxon>
        <taxon>Agaricomycetidae</taxon>
        <taxon>Agaricales</taxon>
        <taxon>Marasmiineae</taxon>
        <taxon>Omphalotaceae</taxon>
        <taxon>Gymnopus</taxon>
    </lineage>
</organism>
<name>A0A6A4H7L8_9AGAR</name>
<protein>
    <submittedName>
        <fullName evidence="1">Uncharacterized protein</fullName>
    </submittedName>
</protein>
<dbReference type="Proteomes" id="UP000799118">
    <property type="component" value="Unassembled WGS sequence"/>
</dbReference>
<accession>A0A6A4H7L8</accession>
<gene>
    <name evidence="1" type="ORF">BT96DRAFT_227429</name>
</gene>
<proteinExistence type="predicted"/>
<evidence type="ECO:0000313" key="1">
    <source>
        <dbReference type="EMBL" id="KAE9393324.1"/>
    </source>
</evidence>
<dbReference type="EMBL" id="ML769575">
    <property type="protein sequence ID" value="KAE9393324.1"/>
    <property type="molecule type" value="Genomic_DNA"/>
</dbReference>
<evidence type="ECO:0000313" key="2">
    <source>
        <dbReference type="Proteomes" id="UP000799118"/>
    </source>
</evidence>